<evidence type="ECO:0000256" key="1">
    <source>
        <dbReference type="SAM" id="MobiDB-lite"/>
    </source>
</evidence>
<keyword evidence="3" id="KW-1185">Reference proteome</keyword>
<name>M1DIZ0_SOLTU</name>
<accession>M1DIZ0</accession>
<feature type="compositionally biased region" description="Polar residues" evidence="1">
    <location>
        <begin position="140"/>
        <end position="154"/>
    </location>
</feature>
<feature type="region of interest" description="Disordered" evidence="1">
    <location>
        <begin position="129"/>
        <end position="154"/>
    </location>
</feature>
<evidence type="ECO:0000313" key="2">
    <source>
        <dbReference type="EnsemblPlants" id="PGSC0003DMT400089809"/>
    </source>
</evidence>
<dbReference type="AlphaFoldDB" id="M1DIZ0"/>
<organism evidence="2 3">
    <name type="scientific">Solanum tuberosum</name>
    <name type="common">Potato</name>
    <dbReference type="NCBI Taxonomy" id="4113"/>
    <lineage>
        <taxon>Eukaryota</taxon>
        <taxon>Viridiplantae</taxon>
        <taxon>Streptophyta</taxon>
        <taxon>Embryophyta</taxon>
        <taxon>Tracheophyta</taxon>
        <taxon>Spermatophyta</taxon>
        <taxon>Magnoliopsida</taxon>
        <taxon>eudicotyledons</taxon>
        <taxon>Gunneridae</taxon>
        <taxon>Pentapetalae</taxon>
        <taxon>asterids</taxon>
        <taxon>lamiids</taxon>
        <taxon>Solanales</taxon>
        <taxon>Solanaceae</taxon>
        <taxon>Solanoideae</taxon>
        <taxon>Solaneae</taxon>
        <taxon>Solanum</taxon>
    </lineage>
</organism>
<dbReference type="PaxDb" id="4113-PGSC0003DMT400089809"/>
<dbReference type="Proteomes" id="UP000011115">
    <property type="component" value="Unassembled WGS sequence"/>
</dbReference>
<dbReference type="HOGENOM" id="CLU_1707364_0_0_1"/>
<evidence type="ECO:0000313" key="3">
    <source>
        <dbReference type="Proteomes" id="UP000011115"/>
    </source>
</evidence>
<sequence>MSKKSEHTSRKSPRLVEATSTVEIDALTFNILTQTPPPNKNESPAKKGGTSQRKKHVTKKGKKSQAKKIESPANQKVQKRKGKMVEPLSNSDSDFVSEKKDDMFIVKINDTVLRFGVKEFEADIGLKCGPRIAKEHDSDTSNYLTPRLQRSNSR</sequence>
<dbReference type="EnsemblPlants" id="PGSC0003DMT400089809">
    <property type="protein sequence ID" value="PGSC0003DMT400089809"/>
    <property type="gene ID" value="PGSC0003DMG400039380"/>
</dbReference>
<reference evidence="2" key="2">
    <citation type="submission" date="2015-06" db="UniProtKB">
        <authorList>
            <consortium name="EnsemblPlants"/>
        </authorList>
    </citation>
    <scope>IDENTIFICATION</scope>
    <source>
        <strain evidence="2">DM1-3 516 R44</strain>
    </source>
</reference>
<feature type="compositionally biased region" description="Basic residues" evidence="1">
    <location>
        <begin position="52"/>
        <end position="66"/>
    </location>
</feature>
<dbReference type="InParanoid" id="M1DIZ0"/>
<feature type="region of interest" description="Disordered" evidence="1">
    <location>
        <begin position="28"/>
        <end position="94"/>
    </location>
</feature>
<proteinExistence type="predicted"/>
<reference evidence="3" key="1">
    <citation type="journal article" date="2011" name="Nature">
        <title>Genome sequence and analysis of the tuber crop potato.</title>
        <authorList>
            <consortium name="The Potato Genome Sequencing Consortium"/>
        </authorList>
    </citation>
    <scope>NUCLEOTIDE SEQUENCE [LARGE SCALE GENOMIC DNA]</scope>
    <source>
        <strain evidence="3">cv. DM1-3 516 R44</strain>
    </source>
</reference>
<dbReference type="Gramene" id="PGSC0003DMT400089809">
    <property type="protein sequence ID" value="PGSC0003DMT400089809"/>
    <property type="gene ID" value="PGSC0003DMG400039380"/>
</dbReference>
<protein>
    <submittedName>
        <fullName evidence="2">Uncharacterized protein</fullName>
    </submittedName>
</protein>